<dbReference type="CDD" id="cd03808">
    <property type="entry name" value="GT4_CapM-like"/>
    <property type="match status" value="1"/>
</dbReference>
<dbReference type="PANTHER" id="PTHR12526:SF630">
    <property type="entry name" value="GLYCOSYLTRANSFERASE"/>
    <property type="match status" value="1"/>
</dbReference>
<name>C9A6W1_ENTCA</name>
<dbReference type="Pfam" id="PF13477">
    <property type="entry name" value="Glyco_trans_4_2"/>
    <property type="match status" value="1"/>
</dbReference>
<dbReference type="Pfam" id="PF00534">
    <property type="entry name" value="Glycos_transf_1"/>
    <property type="match status" value="1"/>
</dbReference>
<dbReference type="SUPFAM" id="SSF53756">
    <property type="entry name" value="UDP-Glycosyltransferase/glycogen phosphorylase"/>
    <property type="match status" value="1"/>
</dbReference>
<dbReference type="Gene3D" id="3.40.50.2000">
    <property type="entry name" value="Glycogen Phosphorylase B"/>
    <property type="match status" value="2"/>
</dbReference>
<dbReference type="AlphaFoldDB" id="C9A6W1"/>
<proteinExistence type="predicted"/>
<evidence type="ECO:0000313" key="3">
    <source>
        <dbReference type="EMBL" id="EEV38222.1"/>
    </source>
</evidence>
<dbReference type="GeneID" id="15141704"/>
<dbReference type="GO" id="GO:0016757">
    <property type="term" value="F:glycosyltransferase activity"/>
    <property type="evidence" value="ECO:0007669"/>
    <property type="project" value="InterPro"/>
</dbReference>
<protein>
    <recommendedName>
        <fullName evidence="5">Glycosyl transferase family 1 domain-containing protein</fullName>
    </recommendedName>
</protein>
<dbReference type="Proteomes" id="UP000012675">
    <property type="component" value="Chromosome"/>
</dbReference>
<evidence type="ECO:0008006" key="5">
    <source>
        <dbReference type="Google" id="ProtNLM"/>
    </source>
</evidence>
<accession>C9A6W1</accession>
<dbReference type="eggNOG" id="COG0438">
    <property type="taxonomic scope" value="Bacteria"/>
</dbReference>
<dbReference type="EMBL" id="CP004856">
    <property type="protein sequence ID" value="EEV38222.1"/>
    <property type="molecule type" value="Genomic_DNA"/>
</dbReference>
<reference evidence="3 4" key="1">
    <citation type="submission" date="2009-02" db="EMBL/GenBank/DDBJ databases">
        <authorList>
            <consortium name="The Broad Institute Genome Sequencing Platform"/>
            <person name="Feldgarden M."/>
            <person name="Young S.K."/>
            <person name="Kodira C.D."/>
            <person name="Zeng Q."/>
            <person name="Koehrsen M."/>
            <person name="Alvarado L."/>
            <person name="Berlin A."/>
            <person name="Borenstein D."/>
            <person name="Chen Z."/>
            <person name="Engels R."/>
            <person name="Freedman E."/>
            <person name="Gellesch M."/>
            <person name="Goldberg J."/>
            <person name="Griggs A."/>
            <person name="Gujja S."/>
            <person name="Heiman D."/>
            <person name="Hepburn T."/>
            <person name="Howarth C."/>
            <person name="Jen D."/>
            <person name="Larson L."/>
            <person name="Lewis B."/>
            <person name="Mehta T."/>
            <person name="Park D."/>
            <person name="Pearson M."/>
            <person name="Roberts A."/>
            <person name="Saif S."/>
            <person name="Shea T."/>
            <person name="Shenoy N."/>
            <person name="Sisk P."/>
            <person name="Stolte C."/>
            <person name="Sykes S."/>
            <person name="Walk T."/>
            <person name="White J."/>
            <person name="Yandava C."/>
            <person name="Gilmore M."/>
            <person name="Manson J."/>
            <person name="Palmer K."/>
            <person name="Carniol K."/>
            <person name="Lander E."/>
            <person name="Nusbaum C."/>
            <person name="Galagan J."/>
            <person name="Birren B."/>
        </authorList>
    </citation>
    <scope>NUCLEOTIDE SEQUENCE [LARGE SCALE GENOMIC DNA]</scope>
    <source>
        <strain evidence="3 4">EC20</strain>
    </source>
</reference>
<dbReference type="InterPro" id="IPR001296">
    <property type="entry name" value="Glyco_trans_1"/>
</dbReference>
<organism evidence="3 4">
    <name type="scientific">Enterococcus casseliflavus EC20</name>
    <dbReference type="NCBI Taxonomy" id="565655"/>
    <lineage>
        <taxon>Bacteria</taxon>
        <taxon>Bacillati</taxon>
        <taxon>Bacillota</taxon>
        <taxon>Bacilli</taxon>
        <taxon>Lactobacillales</taxon>
        <taxon>Enterococcaceae</taxon>
        <taxon>Enterococcus</taxon>
    </lineage>
</organism>
<feature type="domain" description="Glycosyltransferase subfamily 4-like N-terminal" evidence="2">
    <location>
        <begin position="18"/>
        <end position="147"/>
    </location>
</feature>
<keyword evidence="4" id="KW-1185">Reference proteome</keyword>
<dbReference type="HOGENOM" id="CLU_009583_8_1_9"/>
<feature type="domain" description="Glycosyl transferase family 1" evidence="1">
    <location>
        <begin position="186"/>
        <end position="342"/>
    </location>
</feature>
<evidence type="ECO:0000259" key="2">
    <source>
        <dbReference type="Pfam" id="PF13477"/>
    </source>
</evidence>
<dbReference type="InterPro" id="IPR028098">
    <property type="entry name" value="Glyco_trans_4-like_N"/>
</dbReference>
<dbReference type="RefSeq" id="WP_015509392.1">
    <property type="nucleotide sequence ID" value="NC_020995.1"/>
</dbReference>
<sequence>MKHIFIISNNDVGLYKFRKEVISAFLDRGYRVSLCLPYGKYIDYFLDLGCEFYDIEINRRGTSIIQDFKLLKNMYKYINKLNPDIVLTFTIKPNIYGGIASLLNRKLYVANITGLGTALGNASHTQKILTLLYKLSFYRIKTVFFQNNSDFNFFKQNHISNPEKYKILPGSGVNLNQIKKLDYPEKSKTRFLFISRIMYEKGIDNYLETAQVIKEEYDDVEFHICGFLEEDYKEKLLDLVEKGIVIYHGMIDDVESIFNIIHCTIHPSFYPEGLSNVLLESCAYGRPIITTDNPGCREIVDKNKSNGFIVNKNNTEELVQSVRDFMDLSYRDKEIMGKNGRKFVEENFSRDIVVEKYLEEIDNIH</sequence>
<gene>
    <name evidence="3" type="ORF">ECBG_00491</name>
</gene>
<dbReference type="PANTHER" id="PTHR12526">
    <property type="entry name" value="GLYCOSYLTRANSFERASE"/>
    <property type="match status" value="1"/>
</dbReference>
<evidence type="ECO:0000313" key="4">
    <source>
        <dbReference type="Proteomes" id="UP000012675"/>
    </source>
</evidence>
<evidence type="ECO:0000259" key="1">
    <source>
        <dbReference type="Pfam" id="PF00534"/>
    </source>
</evidence>
<dbReference type="KEGG" id="ecas:ECBG_00491"/>
<reference evidence="3 4" key="2">
    <citation type="submission" date="2013-03" db="EMBL/GenBank/DDBJ databases">
        <title>The Genome Sequence of Enterococcus casseliflavus EC20 (899205).</title>
        <authorList>
            <consortium name="The Broad Institute Genomics Platform"/>
            <consortium name="The Broad Institute Genome Sequencing Center for Infectious Disease"/>
            <person name="Russ C."/>
            <person name="Feldgarden M."/>
            <person name="Gilmore M."/>
            <person name="Manson J."/>
            <person name="Palmer K."/>
            <person name="Carniol K."/>
            <person name="Walker B."/>
            <person name="Young S.K."/>
            <person name="Zeng Q."/>
            <person name="Gargeya S."/>
            <person name="Fitzgerald M."/>
            <person name="Haas B."/>
            <person name="Abouelleil A."/>
            <person name="Allen A.W."/>
            <person name="Alvarado L."/>
            <person name="Arachchi H.M."/>
            <person name="Berlin A.M."/>
            <person name="Chapman S.B."/>
            <person name="Gainer-Dewar J."/>
            <person name="Goldberg J."/>
            <person name="Griggs A."/>
            <person name="Gujja S."/>
            <person name="Hansen M."/>
            <person name="Howarth C."/>
            <person name="Imamovic A."/>
            <person name="Ireland A."/>
            <person name="Larimer J."/>
            <person name="McCowan C."/>
            <person name="Murphy C."/>
            <person name="Pearson M."/>
            <person name="Poon T.W."/>
            <person name="Priest M."/>
            <person name="Roberts A."/>
            <person name="Saif S."/>
            <person name="Shea T."/>
            <person name="Sisk P."/>
            <person name="Sykes S."/>
            <person name="Wortman J."/>
            <person name="Nusbaum C."/>
            <person name="Birren B."/>
        </authorList>
    </citation>
    <scope>NUCLEOTIDE SEQUENCE [LARGE SCALE GENOMIC DNA]</scope>
    <source>
        <strain evidence="3 4">EC20</strain>
    </source>
</reference>